<name>A0AB73NH66_YERKR</name>
<proteinExistence type="predicted"/>
<comment type="caution">
    <text evidence="1">The sequence shown here is derived from an EMBL/GenBank/DDBJ whole genome shotgun (WGS) entry which is preliminary data.</text>
</comment>
<protein>
    <submittedName>
        <fullName evidence="1">Uncharacterized protein</fullName>
    </submittedName>
</protein>
<accession>A0AB73NH66</accession>
<organism evidence="1 2">
    <name type="scientific">Yersinia kristensenii</name>
    <dbReference type="NCBI Taxonomy" id="28152"/>
    <lineage>
        <taxon>Bacteria</taxon>
        <taxon>Pseudomonadati</taxon>
        <taxon>Pseudomonadota</taxon>
        <taxon>Gammaproteobacteria</taxon>
        <taxon>Enterobacterales</taxon>
        <taxon>Yersiniaceae</taxon>
        <taxon>Yersinia</taxon>
    </lineage>
</organism>
<dbReference type="AlphaFoldDB" id="A0AB73NH66"/>
<dbReference type="EMBL" id="NHOG01000019">
    <property type="protein sequence ID" value="OVZ78893.1"/>
    <property type="molecule type" value="Genomic_DNA"/>
</dbReference>
<evidence type="ECO:0000313" key="1">
    <source>
        <dbReference type="EMBL" id="OVZ78893.1"/>
    </source>
</evidence>
<sequence>MALKSIDSSGLTAPHSTGSINAVQIGSRPICLSLTAFMKLELFRLYLFILLNKKIILQISF</sequence>
<reference evidence="1 2" key="1">
    <citation type="submission" date="2017-05" db="EMBL/GenBank/DDBJ databases">
        <title>Whole genome sequencing of Yersinia kristensenii.</title>
        <authorList>
            <person name="Campioni F."/>
        </authorList>
    </citation>
    <scope>NUCLEOTIDE SEQUENCE [LARGE SCALE GENOMIC DNA]</scope>
    <source>
        <strain evidence="1 2">CFSAN060538</strain>
    </source>
</reference>
<gene>
    <name evidence="1" type="ORF">CBW52_17435</name>
</gene>
<keyword evidence="2" id="KW-1185">Reference proteome</keyword>
<dbReference type="Proteomes" id="UP000195840">
    <property type="component" value="Unassembled WGS sequence"/>
</dbReference>
<evidence type="ECO:0000313" key="2">
    <source>
        <dbReference type="Proteomes" id="UP000195840"/>
    </source>
</evidence>